<protein>
    <submittedName>
        <fullName evidence="2">MarR family transcriptional regulator</fullName>
    </submittedName>
</protein>
<dbReference type="GO" id="GO:0003700">
    <property type="term" value="F:DNA-binding transcription factor activity"/>
    <property type="evidence" value="ECO:0007669"/>
    <property type="project" value="InterPro"/>
</dbReference>
<reference evidence="2 3" key="1">
    <citation type="submission" date="2020-08" db="EMBL/GenBank/DDBJ databases">
        <title>The genome sequence of type strain Novosphingobium piscinae KCTC 42194.</title>
        <authorList>
            <person name="Liu Y."/>
        </authorList>
    </citation>
    <scope>NUCLEOTIDE SEQUENCE [LARGE SCALE GENOMIC DNA]</scope>
    <source>
        <strain evidence="2 3">KCTC 42194</strain>
    </source>
</reference>
<sequence>MPTRNSRLADFLPYLLTLTAESVSDVFAEEYRERFDLRLPEWRVLAVLGDAGALTQRDLARATLMDKVAVNRACRILEDRALVMRSPNDRDGRSHHLELSDTGRAMHKEMMPAAFAIERRVFADLSEIERRQLRQLLGRVRNTVKWLDSSQAA</sequence>
<dbReference type="GO" id="GO:0006950">
    <property type="term" value="P:response to stress"/>
    <property type="evidence" value="ECO:0007669"/>
    <property type="project" value="TreeGrafter"/>
</dbReference>
<name>A0A7X1KRP7_9SPHN</name>
<dbReference type="Pfam" id="PF12802">
    <property type="entry name" value="MarR_2"/>
    <property type="match status" value="1"/>
</dbReference>
<dbReference type="Proteomes" id="UP000551327">
    <property type="component" value="Unassembled WGS sequence"/>
</dbReference>
<dbReference type="RefSeq" id="WP_185680686.1">
    <property type="nucleotide sequence ID" value="NZ_JACLAX010000031.1"/>
</dbReference>
<evidence type="ECO:0000313" key="3">
    <source>
        <dbReference type="Proteomes" id="UP000551327"/>
    </source>
</evidence>
<dbReference type="InterPro" id="IPR036388">
    <property type="entry name" value="WH-like_DNA-bd_sf"/>
</dbReference>
<dbReference type="SMART" id="SM00347">
    <property type="entry name" value="HTH_MARR"/>
    <property type="match status" value="1"/>
</dbReference>
<evidence type="ECO:0000313" key="2">
    <source>
        <dbReference type="EMBL" id="MBC2670830.1"/>
    </source>
</evidence>
<comment type="caution">
    <text evidence="2">The sequence shown here is derived from an EMBL/GenBank/DDBJ whole genome shotgun (WGS) entry which is preliminary data.</text>
</comment>
<dbReference type="EMBL" id="JACLAX010000031">
    <property type="protein sequence ID" value="MBC2670830.1"/>
    <property type="molecule type" value="Genomic_DNA"/>
</dbReference>
<dbReference type="PANTHER" id="PTHR33164">
    <property type="entry name" value="TRANSCRIPTIONAL REGULATOR, MARR FAMILY"/>
    <property type="match status" value="1"/>
</dbReference>
<dbReference type="InterPro" id="IPR039422">
    <property type="entry name" value="MarR/SlyA-like"/>
</dbReference>
<dbReference type="InterPro" id="IPR000835">
    <property type="entry name" value="HTH_MarR-typ"/>
</dbReference>
<dbReference type="Gene3D" id="1.10.10.10">
    <property type="entry name" value="Winged helix-like DNA-binding domain superfamily/Winged helix DNA-binding domain"/>
    <property type="match status" value="1"/>
</dbReference>
<proteinExistence type="predicted"/>
<organism evidence="2 3">
    <name type="scientific">Novosphingobium piscinae</name>
    <dbReference type="NCBI Taxonomy" id="1507448"/>
    <lineage>
        <taxon>Bacteria</taxon>
        <taxon>Pseudomonadati</taxon>
        <taxon>Pseudomonadota</taxon>
        <taxon>Alphaproteobacteria</taxon>
        <taxon>Sphingomonadales</taxon>
        <taxon>Sphingomonadaceae</taxon>
        <taxon>Novosphingobium</taxon>
    </lineage>
</organism>
<dbReference type="PANTHER" id="PTHR33164:SF57">
    <property type="entry name" value="MARR-FAMILY TRANSCRIPTIONAL REGULATOR"/>
    <property type="match status" value="1"/>
</dbReference>
<accession>A0A7X1KRP7</accession>
<dbReference type="PROSITE" id="PS50995">
    <property type="entry name" value="HTH_MARR_2"/>
    <property type="match status" value="1"/>
</dbReference>
<dbReference type="AlphaFoldDB" id="A0A7X1KRP7"/>
<dbReference type="PRINTS" id="PR00598">
    <property type="entry name" value="HTHMARR"/>
</dbReference>
<evidence type="ECO:0000259" key="1">
    <source>
        <dbReference type="PROSITE" id="PS50995"/>
    </source>
</evidence>
<gene>
    <name evidence="2" type="ORF">H7F53_16880</name>
</gene>
<keyword evidence="3" id="KW-1185">Reference proteome</keyword>
<dbReference type="InterPro" id="IPR036390">
    <property type="entry name" value="WH_DNA-bd_sf"/>
</dbReference>
<dbReference type="SUPFAM" id="SSF46785">
    <property type="entry name" value="Winged helix' DNA-binding domain"/>
    <property type="match status" value="1"/>
</dbReference>
<feature type="domain" description="HTH marR-type" evidence="1">
    <location>
        <begin position="9"/>
        <end position="142"/>
    </location>
</feature>